<dbReference type="EC" id="6.3.2.13" evidence="12"/>
<sequence>MKLKKVLLGIDVLNYEDFVDIDINKIEFDSRKIEKGDVFFCILGYNLDGHDYAEDAIKRGASVIVCEKELNFEDKEVVVIMVKDTRKALAICSSNYYGNPSNNLNIIGVTGTNGKTTSTYMLRTILQNAGYKVGIIGTIANYIGDEKIKSHRTTPESLELHKLFKRMSDKNVDYCIMEVSSHSLALDRVYGIKFNQGLFTNLTQDHLDFHKDFEDYFNSKFKLFKNSSKAVVNIDDKYGQKICKLLKENVYTYAIKNKADFIASNINMNSRETDFDLIYNGNIINIKLNIPGKYNVYNALGCIGSCINEGISIEKIVEGLKNINIPGRCEVVSKKYDLGFDIIVDYAHTPDGLENILLTAREFTKGRLISVFGCGGDRDNKKRPIMGKIGSEISDLCIITSDNPRTEPPMSIIQDIIKGISKDNYIVVENRKGAIRKALAMAKKNDTIVIAGKGHEDYQILNDKIIHFDEREIIDELVKELF</sequence>
<feature type="binding site" evidence="12">
    <location>
        <position position="180"/>
    </location>
    <ligand>
        <name>UDP-N-acetyl-alpha-D-muramoyl-L-alanyl-D-glutamate</name>
        <dbReference type="ChEBI" id="CHEBI:83900"/>
    </ligand>
</feature>
<comment type="caution">
    <text evidence="17">The sequence shown here is derived from an EMBL/GenBank/DDBJ whole genome shotgun (WGS) entry which is preliminary data.</text>
</comment>
<proteinExistence type="inferred from homology"/>
<dbReference type="PROSITE" id="PS01011">
    <property type="entry name" value="FOLYLPOLYGLU_SYNT_1"/>
    <property type="match status" value="1"/>
</dbReference>
<evidence type="ECO:0000256" key="12">
    <source>
        <dbReference type="HAMAP-Rule" id="MF_00208"/>
    </source>
</evidence>
<dbReference type="UniPathway" id="UPA00219"/>
<feature type="binding site" evidence="12">
    <location>
        <position position="456"/>
    </location>
    <ligand>
        <name>meso-2,6-diaminopimelate</name>
        <dbReference type="ChEBI" id="CHEBI:57791"/>
    </ligand>
</feature>
<dbReference type="PATRIC" id="fig|1121338.3.peg.46"/>
<keyword evidence="11 12" id="KW-0961">Cell wall biogenesis/degradation</keyword>
<feature type="domain" description="Mur ligase C-terminal" evidence="15">
    <location>
        <begin position="327"/>
        <end position="454"/>
    </location>
</feature>
<accession>A0A151B7D6</accession>
<keyword evidence="6 12" id="KW-0547">Nucleotide-binding</keyword>
<dbReference type="GO" id="GO:0051301">
    <property type="term" value="P:cell division"/>
    <property type="evidence" value="ECO:0007669"/>
    <property type="project" value="UniProtKB-KW"/>
</dbReference>
<name>A0A151B7D6_9CLOT</name>
<dbReference type="InterPro" id="IPR018109">
    <property type="entry name" value="Folylpolyglutamate_synth_CS"/>
</dbReference>
<evidence type="ECO:0000259" key="15">
    <source>
        <dbReference type="Pfam" id="PF02875"/>
    </source>
</evidence>
<evidence type="ECO:0000256" key="6">
    <source>
        <dbReference type="ARBA" id="ARBA00022741"/>
    </source>
</evidence>
<comment type="PTM">
    <text evidence="12">Carboxylation is probably crucial for Mg(2+) binding and, consequently, for the gamma-phosphate positioning of ATP.</text>
</comment>
<dbReference type="GO" id="GO:0008360">
    <property type="term" value="P:regulation of cell shape"/>
    <property type="evidence" value="ECO:0007669"/>
    <property type="project" value="UniProtKB-KW"/>
</dbReference>
<dbReference type="InterPro" id="IPR036565">
    <property type="entry name" value="Mur-like_cat_sf"/>
</dbReference>
<comment type="pathway">
    <text evidence="1 12 13">Cell wall biogenesis; peptidoglycan biosynthesis.</text>
</comment>
<dbReference type="SUPFAM" id="SSF63418">
    <property type="entry name" value="MurE/MurF N-terminal domain"/>
    <property type="match status" value="1"/>
</dbReference>
<evidence type="ECO:0000259" key="16">
    <source>
        <dbReference type="Pfam" id="PF08245"/>
    </source>
</evidence>
<reference evidence="17 18" key="1">
    <citation type="submission" date="2016-02" db="EMBL/GenBank/DDBJ databases">
        <title>Genome sequence of Clostridium tepidiprofundi DSM 19306.</title>
        <authorList>
            <person name="Poehlein A."/>
            <person name="Daniel R."/>
        </authorList>
    </citation>
    <scope>NUCLEOTIDE SEQUENCE [LARGE SCALE GENOMIC DNA]</scope>
    <source>
        <strain evidence="17 18">DSM 19306</strain>
    </source>
</reference>
<gene>
    <name evidence="12 17" type="primary">murE</name>
    <name evidence="17" type="ORF">CLTEP_00450</name>
</gene>
<comment type="cofactor">
    <cofactor evidence="12">
        <name>Mg(2+)</name>
        <dbReference type="ChEBI" id="CHEBI:18420"/>
    </cofactor>
</comment>
<dbReference type="HAMAP" id="MF_00208">
    <property type="entry name" value="MurE"/>
    <property type="match status" value="1"/>
</dbReference>
<evidence type="ECO:0000259" key="14">
    <source>
        <dbReference type="Pfam" id="PF01225"/>
    </source>
</evidence>
<comment type="subcellular location">
    <subcellularLocation>
        <location evidence="12 13">Cytoplasm</location>
    </subcellularLocation>
</comment>
<evidence type="ECO:0000256" key="13">
    <source>
        <dbReference type="RuleBase" id="RU004135"/>
    </source>
</evidence>
<evidence type="ECO:0000256" key="2">
    <source>
        <dbReference type="ARBA" id="ARBA00005898"/>
    </source>
</evidence>
<dbReference type="GO" id="GO:0005737">
    <property type="term" value="C:cytoplasm"/>
    <property type="evidence" value="ECO:0007669"/>
    <property type="project" value="UniProtKB-SubCell"/>
</dbReference>
<evidence type="ECO:0000256" key="5">
    <source>
        <dbReference type="ARBA" id="ARBA00022618"/>
    </source>
</evidence>
<keyword evidence="5 12" id="KW-0132">Cell division</keyword>
<organism evidence="17 18">
    <name type="scientific">Clostridium tepidiprofundi DSM 19306</name>
    <dbReference type="NCBI Taxonomy" id="1121338"/>
    <lineage>
        <taxon>Bacteria</taxon>
        <taxon>Bacillati</taxon>
        <taxon>Bacillota</taxon>
        <taxon>Clostridia</taxon>
        <taxon>Eubacteriales</taxon>
        <taxon>Clostridiaceae</taxon>
        <taxon>Clostridium</taxon>
    </lineage>
</organism>
<dbReference type="GO" id="GO:0005524">
    <property type="term" value="F:ATP binding"/>
    <property type="evidence" value="ECO:0007669"/>
    <property type="project" value="UniProtKB-UniRule"/>
</dbReference>
<evidence type="ECO:0000256" key="10">
    <source>
        <dbReference type="ARBA" id="ARBA00023306"/>
    </source>
</evidence>
<evidence type="ECO:0000256" key="7">
    <source>
        <dbReference type="ARBA" id="ARBA00022840"/>
    </source>
</evidence>
<dbReference type="Pfam" id="PF08245">
    <property type="entry name" value="Mur_ligase_M"/>
    <property type="match status" value="1"/>
</dbReference>
<keyword evidence="12" id="KW-0460">Magnesium</keyword>
<keyword evidence="10 12" id="KW-0131">Cell cycle</keyword>
<dbReference type="Gene3D" id="3.90.190.20">
    <property type="entry name" value="Mur ligase, C-terminal domain"/>
    <property type="match status" value="1"/>
</dbReference>
<feature type="binding site" evidence="12">
    <location>
        <begin position="153"/>
        <end position="154"/>
    </location>
    <ligand>
        <name>UDP-N-acetyl-alpha-D-muramoyl-L-alanyl-D-glutamate</name>
        <dbReference type="ChEBI" id="CHEBI:83900"/>
    </ligand>
</feature>
<dbReference type="OrthoDB" id="9800958at2"/>
<dbReference type="NCBIfam" id="NF001126">
    <property type="entry name" value="PRK00139.1-4"/>
    <property type="match status" value="1"/>
</dbReference>
<keyword evidence="4 12" id="KW-0436">Ligase</keyword>
<keyword evidence="3 12" id="KW-0963">Cytoplasm</keyword>
<dbReference type="InterPro" id="IPR004101">
    <property type="entry name" value="Mur_ligase_C"/>
</dbReference>
<dbReference type="PANTHER" id="PTHR23135:SF4">
    <property type="entry name" value="UDP-N-ACETYLMURAMOYL-L-ALANYL-D-GLUTAMATE--2,6-DIAMINOPIMELATE LIGASE MURE HOMOLOG, CHLOROPLASTIC"/>
    <property type="match status" value="1"/>
</dbReference>
<dbReference type="InterPro" id="IPR035911">
    <property type="entry name" value="MurE/MurF_N"/>
</dbReference>
<feature type="domain" description="Mur ligase N-terminal catalytic" evidence="14">
    <location>
        <begin position="23"/>
        <end position="97"/>
    </location>
</feature>
<feature type="binding site" evidence="12">
    <location>
        <begin position="402"/>
        <end position="405"/>
    </location>
    <ligand>
        <name>meso-2,6-diaminopimelate</name>
        <dbReference type="ChEBI" id="CHEBI:57791"/>
    </ligand>
</feature>
<dbReference type="GO" id="GO:0008765">
    <property type="term" value="F:UDP-N-acetylmuramoylalanyl-D-glutamate-2,6-diaminopimelate ligase activity"/>
    <property type="evidence" value="ECO:0007669"/>
    <property type="project" value="UniProtKB-UniRule"/>
</dbReference>
<comment type="catalytic activity">
    <reaction evidence="12">
        <text>UDP-N-acetyl-alpha-D-muramoyl-L-alanyl-D-glutamate + meso-2,6-diaminopimelate + ATP = UDP-N-acetyl-alpha-D-muramoyl-L-alanyl-gamma-D-glutamyl-meso-2,6-diaminopimelate + ADP + phosphate + H(+)</text>
        <dbReference type="Rhea" id="RHEA:23676"/>
        <dbReference type="ChEBI" id="CHEBI:15378"/>
        <dbReference type="ChEBI" id="CHEBI:30616"/>
        <dbReference type="ChEBI" id="CHEBI:43474"/>
        <dbReference type="ChEBI" id="CHEBI:57791"/>
        <dbReference type="ChEBI" id="CHEBI:83900"/>
        <dbReference type="ChEBI" id="CHEBI:83905"/>
        <dbReference type="ChEBI" id="CHEBI:456216"/>
        <dbReference type="EC" id="6.3.2.13"/>
    </reaction>
</comment>
<feature type="binding site" evidence="12">
    <location>
        <position position="30"/>
    </location>
    <ligand>
        <name>UDP-N-acetyl-alpha-D-muramoyl-L-alanyl-D-glutamate</name>
        <dbReference type="ChEBI" id="CHEBI:83900"/>
    </ligand>
</feature>
<feature type="binding site" evidence="12">
    <location>
        <begin position="111"/>
        <end position="117"/>
    </location>
    <ligand>
        <name>ATP</name>
        <dbReference type="ChEBI" id="CHEBI:30616"/>
    </ligand>
</feature>
<dbReference type="NCBIfam" id="NF001124">
    <property type="entry name" value="PRK00139.1-2"/>
    <property type="match status" value="1"/>
</dbReference>
<dbReference type="NCBIfam" id="TIGR01085">
    <property type="entry name" value="murE"/>
    <property type="match status" value="1"/>
</dbReference>
<keyword evidence="8 12" id="KW-0133">Cell shape</keyword>
<feature type="binding site" evidence="12">
    <location>
        <position position="452"/>
    </location>
    <ligand>
        <name>meso-2,6-diaminopimelate</name>
        <dbReference type="ChEBI" id="CHEBI:57791"/>
    </ligand>
</feature>
<evidence type="ECO:0000256" key="11">
    <source>
        <dbReference type="ARBA" id="ARBA00023316"/>
    </source>
</evidence>
<feature type="modified residue" description="N6-carboxylysine" evidence="12">
    <location>
        <position position="220"/>
    </location>
</feature>
<dbReference type="Gene3D" id="3.40.1390.10">
    <property type="entry name" value="MurE/MurF, N-terminal domain"/>
    <property type="match status" value="1"/>
</dbReference>
<dbReference type="EMBL" id="LTBA01000001">
    <property type="protein sequence ID" value="KYH35652.1"/>
    <property type="molecule type" value="Genomic_DNA"/>
</dbReference>
<dbReference type="SUPFAM" id="SSF53244">
    <property type="entry name" value="MurD-like peptide ligases, peptide-binding domain"/>
    <property type="match status" value="1"/>
</dbReference>
<dbReference type="Pfam" id="PF01225">
    <property type="entry name" value="Mur_ligase"/>
    <property type="match status" value="1"/>
</dbReference>
<evidence type="ECO:0000313" key="18">
    <source>
        <dbReference type="Proteomes" id="UP000075531"/>
    </source>
</evidence>
<feature type="binding site" evidence="12">
    <location>
        <position position="188"/>
    </location>
    <ligand>
        <name>UDP-N-acetyl-alpha-D-muramoyl-L-alanyl-D-glutamate</name>
        <dbReference type="ChEBI" id="CHEBI:83900"/>
    </ligand>
</feature>
<evidence type="ECO:0000256" key="8">
    <source>
        <dbReference type="ARBA" id="ARBA00022960"/>
    </source>
</evidence>
<dbReference type="STRING" id="1121338.CLTEP_00450"/>
<evidence type="ECO:0000256" key="3">
    <source>
        <dbReference type="ARBA" id="ARBA00022490"/>
    </source>
</evidence>
<evidence type="ECO:0000313" key="17">
    <source>
        <dbReference type="EMBL" id="KYH35652.1"/>
    </source>
</evidence>
<feature type="short sequence motif" description="Meso-diaminopimelate recognition motif" evidence="12">
    <location>
        <begin position="402"/>
        <end position="405"/>
    </location>
</feature>
<protein>
    <recommendedName>
        <fullName evidence="12">UDP-N-acetylmuramoyl-L-alanyl-D-glutamate--2,6-diaminopimelate ligase</fullName>
        <ecNumber evidence="12">6.3.2.13</ecNumber>
    </recommendedName>
    <alternativeName>
        <fullName evidence="12">Meso-A2pm-adding enzyme</fullName>
    </alternativeName>
    <alternativeName>
        <fullName evidence="12">Meso-diaminopimelate-adding enzyme</fullName>
    </alternativeName>
    <alternativeName>
        <fullName evidence="12">UDP-MurNAc-L-Ala-D-Glu:meso-diaminopimelate ligase</fullName>
    </alternativeName>
    <alternativeName>
        <fullName evidence="12">UDP-MurNAc-tripeptide synthetase</fullName>
    </alternativeName>
    <alternativeName>
        <fullName evidence="12">UDP-N-acetylmuramyl-tripeptide synthetase</fullName>
    </alternativeName>
</protein>
<feature type="binding site" evidence="12">
    <location>
        <position position="378"/>
    </location>
    <ligand>
        <name>meso-2,6-diaminopimelate</name>
        <dbReference type="ChEBI" id="CHEBI:57791"/>
    </ligand>
</feature>
<dbReference type="PANTHER" id="PTHR23135">
    <property type="entry name" value="MUR LIGASE FAMILY MEMBER"/>
    <property type="match status" value="1"/>
</dbReference>
<comment type="similarity">
    <text evidence="2 12">Belongs to the MurCDEF family. MurE subfamily.</text>
</comment>
<dbReference type="GO" id="GO:0004326">
    <property type="term" value="F:tetrahydrofolylpolyglutamate synthase activity"/>
    <property type="evidence" value="ECO:0007669"/>
    <property type="project" value="InterPro"/>
</dbReference>
<dbReference type="Proteomes" id="UP000075531">
    <property type="component" value="Unassembled WGS sequence"/>
</dbReference>
<dbReference type="Gene3D" id="3.40.1190.10">
    <property type="entry name" value="Mur-like, catalytic domain"/>
    <property type="match status" value="1"/>
</dbReference>
<dbReference type="GO" id="GO:0009252">
    <property type="term" value="P:peptidoglycan biosynthetic process"/>
    <property type="evidence" value="ECO:0007669"/>
    <property type="project" value="UniProtKB-UniRule"/>
</dbReference>
<comment type="caution">
    <text evidence="12">Lacks conserved residue(s) required for the propagation of feature annotation.</text>
</comment>
<feature type="domain" description="Mur ligase central" evidence="16">
    <location>
        <begin position="109"/>
        <end position="305"/>
    </location>
</feature>
<comment type="function">
    <text evidence="12">Catalyzes the addition of meso-diaminopimelic acid to the nucleotide precursor UDP-N-acetylmuramoyl-L-alanyl-D-glutamate (UMAG) in the biosynthesis of bacterial cell-wall peptidoglycan.</text>
</comment>
<keyword evidence="9 12" id="KW-0573">Peptidoglycan synthesis</keyword>
<dbReference type="SUPFAM" id="SSF53623">
    <property type="entry name" value="MurD-like peptide ligases, catalytic domain"/>
    <property type="match status" value="1"/>
</dbReference>
<keyword evidence="18" id="KW-1185">Reference proteome</keyword>
<dbReference type="GO" id="GO:0071555">
    <property type="term" value="P:cell wall organization"/>
    <property type="evidence" value="ECO:0007669"/>
    <property type="project" value="UniProtKB-KW"/>
</dbReference>
<evidence type="ECO:0000256" key="1">
    <source>
        <dbReference type="ARBA" id="ARBA00004752"/>
    </source>
</evidence>
<dbReference type="InterPro" id="IPR000713">
    <property type="entry name" value="Mur_ligase_N"/>
</dbReference>
<evidence type="ECO:0000256" key="4">
    <source>
        <dbReference type="ARBA" id="ARBA00022598"/>
    </source>
</evidence>
<keyword evidence="7 12" id="KW-0067">ATP-binding</keyword>
<dbReference type="AlphaFoldDB" id="A0A151B7D6"/>
<dbReference type="GO" id="GO:0000287">
    <property type="term" value="F:magnesium ion binding"/>
    <property type="evidence" value="ECO:0007669"/>
    <property type="project" value="UniProtKB-UniRule"/>
</dbReference>
<dbReference type="RefSeq" id="WP_066820779.1">
    <property type="nucleotide sequence ID" value="NZ_LTBA01000001.1"/>
</dbReference>
<dbReference type="InterPro" id="IPR005761">
    <property type="entry name" value="UDP-N-AcMur-Glu-dNH2Pim_ligase"/>
</dbReference>
<dbReference type="InterPro" id="IPR013221">
    <property type="entry name" value="Mur_ligase_cen"/>
</dbReference>
<evidence type="ECO:0000256" key="9">
    <source>
        <dbReference type="ARBA" id="ARBA00022984"/>
    </source>
</evidence>
<dbReference type="Pfam" id="PF02875">
    <property type="entry name" value="Mur_ligase_C"/>
    <property type="match status" value="1"/>
</dbReference>
<dbReference type="InterPro" id="IPR036615">
    <property type="entry name" value="Mur_ligase_C_dom_sf"/>
</dbReference>